<feature type="compositionally biased region" description="Polar residues" evidence="12">
    <location>
        <begin position="513"/>
        <end position="522"/>
    </location>
</feature>
<evidence type="ECO:0000256" key="8">
    <source>
        <dbReference type="ARBA" id="ARBA00023010"/>
    </source>
</evidence>
<dbReference type="FunFam" id="1.25.40.440:FF:000001">
    <property type="entry name" value="Nuclear pore complex subunit"/>
    <property type="match status" value="1"/>
</dbReference>
<feature type="region of interest" description="Disordered" evidence="12">
    <location>
        <begin position="63"/>
        <end position="89"/>
    </location>
</feature>
<proteinExistence type="inferred from homology"/>
<dbReference type="GO" id="GO:0006606">
    <property type="term" value="P:protein import into nucleus"/>
    <property type="evidence" value="ECO:0007669"/>
    <property type="project" value="TreeGrafter"/>
</dbReference>
<dbReference type="GO" id="GO:0051028">
    <property type="term" value="P:mRNA transport"/>
    <property type="evidence" value="ECO:0007669"/>
    <property type="project" value="UniProtKB-KW"/>
</dbReference>
<evidence type="ECO:0000256" key="7">
    <source>
        <dbReference type="ARBA" id="ARBA00022927"/>
    </source>
</evidence>
<feature type="region of interest" description="Disordered" evidence="12">
    <location>
        <begin position="489"/>
        <end position="522"/>
    </location>
</feature>
<evidence type="ECO:0000256" key="6">
    <source>
        <dbReference type="ARBA" id="ARBA00022816"/>
    </source>
</evidence>
<evidence type="ECO:0000256" key="2">
    <source>
        <dbReference type="ARBA" id="ARBA00004567"/>
    </source>
</evidence>
<evidence type="ECO:0000256" key="9">
    <source>
        <dbReference type="ARBA" id="ARBA00023132"/>
    </source>
</evidence>
<sequence length="1426" mass="158973">MWLRGPDSRVSRKLRIYKKDTPLETGSSSCRKPRNPQELNSSADTAPNVILLIPIIILTVGRAPSPKTSSPLRRTSPTMSVATPQRPLPGTFFNTPAVNRFNPPPQPVFNPLAQPAPRPTANTQTPQPVAPVSQSQSLEPIQRAARTINEVLQRDASFPDLDSYVRQGISSDYEIPNHASESAWSPFQRTRTYDIPDRILEQYNRAEVSTSMGLFAELNHAYVTIDSALYLWDYTNPNAELVGFEEQIHQITAVKLVKPRKRVFVESITHLLVVATTQEIILLGVAAGSTPSGVKTVALYQTRMTLAIRGINVQVIEGSSETGRIFFSGADNDVYELTYQQEEKWFASRCGKINHTSTGYSSIVPTWNKKNDEHIVQMVVDDSRRLLYTLSSESSIRTFHMDTLSTLQQVIEKKKQECLRDISHMISQSPLLNDQLKIVTINPISAQEGSKLHLMATTLTGCRLFLSATRGYGYSTGQGAPQSMQVQHIKFPPSTNPKPPGASSVQGADPATDVTSTALSSSRKGIRFPPGLFFCFVSKQDNLGVDSLFLSGPDTGRISAEARAVSAQASRYYETGCWIAMGGRAEAVGLVTPSFAAARRPLGFGNELAVQFDDIPAQVAILTNSGIHIIQRRRLVDIFASAIRSGGGDDGLEVEIKKFIRQYGRGETTATALAVACGQGNDVIPGDNRVARVNDPETLKIARKAFIEYGGRPSLNENSVSEGLSNAADNVRPSSRHEGLALYMARLIRPLWKTPVIRETITPNSAILITSPIQSDTLHGVQDELAKLASFLEENKTFIEGLSGPDSLQHVASQAEQVALQGEHQALHSLQKLNSSIIEGISFVQMLFEERVDDIWRNIDDFTRQRFRDLTFEALFSTDQGKDLAKVLVKAIVNRNIANGSNVDTVADALRRRCGSFCSADDVIIFKAQEQLQKAGEPGSSRDMVRNLLNESLRLFQQVAGSLSFQNLQSAVEQFCALQFYAGAINLALLVAKESDRGNKAQMWVNEGKPQDDSRSQVYNFRLQCYDLVHRVLVSVDDEANQQPDVIDGQTTLIATKRIEAHSVIDDSDDELFQFNLYDWYLAQGWENRLLAVDSPFVVQFLTRSAPTSVERSDLLWRFYVHREHFYEAAAVQLDLAKSEFAIPLAKRIEYLSRAKANASTQSPGIGRQARQILLYEIGELLDVANIQDELLGRLRVDTRMPAERRPQIVQELDNLILNLSNLYNEYADPANYYDICLMIYECADHRNAADINATWQQLLETTHTKVASDPSQTQQPYEAVITMIKDMADRLNHSEVTFNAEHIIEMIEKYAAEYQNNIGPRNWVVDLFVEVNIPYETIVAVLQTMWYSGLAPFTGQAQKRKLAEQIVYTCEEWYENCVRTNTRLYGSDDNAQDISELLGSLSPTLLPNESASADQIRRNIQRSFR</sequence>
<dbReference type="OrthoDB" id="338970at2759"/>
<dbReference type="RefSeq" id="XP_008081498.1">
    <property type="nucleotide sequence ID" value="XM_008083307.1"/>
</dbReference>
<dbReference type="InterPro" id="IPR014908">
    <property type="entry name" value="Nucleoporin_Nup133/Nup155_N"/>
</dbReference>
<feature type="region of interest" description="Disordered" evidence="12">
    <location>
        <begin position="116"/>
        <end position="138"/>
    </location>
</feature>
<dbReference type="InterPro" id="IPR004870">
    <property type="entry name" value="Nucleoporin_Nup155"/>
</dbReference>
<evidence type="ECO:0000256" key="10">
    <source>
        <dbReference type="ARBA" id="ARBA00023136"/>
    </source>
</evidence>
<keyword evidence="5" id="KW-0813">Transport</keyword>
<dbReference type="Gene3D" id="1.25.40.450">
    <property type="entry name" value="Nucleoporin, helical domain, N-terminal subdomain"/>
    <property type="match status" value="1"/>
</dbReference>
<reference evidence="15 16" key="1">
    <citation type="journal article" date="2013" name="BMC Genomics">
        <title>Genomics-driven discovery of the pneumocandin biosynthetic gene cluster in the fungus Glarea lozoyensis.</title>
        <authorList>
            <person name="Chen L."/>
            <person name="Yue Q."/>
            <person name="Zhang X."/>
            <person name="Xiang M."/>
            <person name="Wang C."/>
            <person name="Li S."/>
            <person name="Che Y."/>
            <person name="Ortiz-Lopez F.J."/>
            <person name="Bills G.F."/>
            <person name="Liu X."/>
            <person name="An Z."/>
        </authorList>
    </citation>
    <scope>NUCLEOTIDE SEQUENCE [LARGE SCALE GENOMIC DNA]</scope>
    <source>
        <strain evidence="16">ATCC 20868 / MF5171</strain>
    </source>
</reference>
<dbReference type="KEGG" id="glz:GLAREA_12526"/>
<evidence type="ECO:0000259" key="13">
    <source>
        <dbReference type="Pfam" id="PF03177"/>
    </source>
</evidence>
<evidence type="ECO:0000256" key="4">
    <source>
        <dbReference type="ARBA" id="ARBA00007373"/>
    </source>
</evidence>
<keyword evidence="6" id="KW-0509">mRNA transport</keyword>
<comment type="similarity">
    <text evidence="4">Belongs to the non-repetitive/WGA-negative nucleoporin family.</text>
</comment>
<dbReference type="PANTHER" id="PTHR10350">
    <property type="entry name" value="NUCLEAR PORE COMPLEX PROTEIN NUP155"/>
    <property type="match status" value="1"/>
</dbReference>
<protein>
    <recommendedName>
        <fullName evidence="17">Nucleoporin</fullName>
    </recommendedName>
</protein>
<dbReference type="HOGENOM" id="CLU_000429_0_1_1"/>
<dbReference type="InterPro" id="IPR042537">
    <property type="entry name" value="Nucleoporin_Nup155_C_2"/>
</dbReference>
<dbReference type="GeneID" id="19471566"/>
<evidence type="ECO:0000256" key="11">
    <source>
        <dbReference type="ARBA" id="ARBA00023242"/>
    </source>
</evidence>
<dbReference type="eggNOG" id="KOG1900">
    <property type="taxonomic scope" value="Eukaryota"/>
</dbReference>
<dbReference type="Gene3D" id="1.20.58.1780">
    <property type="match status" value="1"/>
</dbReference>
<dbReference type="Pfam" id="PF03177">
    <property type="entry name" value="Nucleoporin_C"/>
    <property type="match status" value="1"/>
</dbReference>
<dbReference type="Pfam" id="PF08801">
    <property type="entry name" value="Nucleoporin_N"/>
    <property type="match status" value="1"/>
</dbReference>
<dbReference type="GO" id="GO:0031965">
    <property type="term" value="C:nuclear membrane"/>
    <property type="evidence" value="ECO:0007669"/>
    <property type="project" value="UniProtKB-SubCell"/>
</dbReference>
<dbReference type="GO" id="GO:0051292">
    <property type="term" value="P:nuclear pore complex assembly"/>
    <property type="evidence" value="ECO:0007669"/>
    <property type="project" value="UniProtKB-ARBA"/>
</dbReference>
<dbReference type="OMA" id="SWAPFQK"/>
<dbReference type="GO" id="GO:0006405">
    <property type="term" value="P:RNA export from nucleus"/>
    <property type="evidence" value="ECO:0007669"/>
    <property type="project" value="TreeGrafter"/>
</dbReference>
<dbReference type="Proteomes" id="UP000016922">
    <property type="component" value="Unassembled WGS sequence"/>
</dbReference>
<evidence type="ECO:0000313" key="16">
    <source>
        <dbReference type="Proteomes" id="UP000016922"/>
    </source>
</evidence>
<evidence type="ECO:0008006" key="17">
    <source>
        <dbReference type="Google" id="ProtNLM"/>
    </source>
</evidence>
<evidence type="ECO:0000256" key="12">
    <source>
        <dbReference type="SAM" id="MobiDB-lite"/>
    </source>
</evidence>
<evidence type="ECO:0000256" key="3">
    <source>
        <dbReference type="ARBA" id="ARBA00004620"/>
    </source>
</evidence>
<dbReference type="InterPro" id="IPR042533">
    <property type="entry name" value="Nucleoporin_Nup155_C_1"/>
</dbReference>
<dbReference type="GO" id="GO:0017056">
    <property type="term" value="F:structural constituent of nuclear pore"/>
    <property type="evidence" value="ECO:0007669"/>
    <property type="project" value="InterPro"/>
</dbReference>
<dbReference type="Gene3D" id="1.25.40.440">
    <property type="entry name" value="Nucleoporin, helical domain, central subdomain"/>
    <property type="match status" value="1"/>
</dbReference>
<keyword evidence="9" id="KW-0906">Nuclear pore complex</keyword>
<dbReference type="Gene3D" id="1.20.120.1880">
    <property type="entry name" value="Nucleoporin, helical C-terminal domain"/>
    <property type="match status" value="1"/>
</dbReference>
<dbReference type="InterPro" id="IPR007187">
    <property type="entry name" value="Nucleoporin_Nup133/Nup155_C"/>
</dbReference>
<accession>S3DXZ6</accession>
<evidence type="ECO:0000256" key="1">
    <source>
        <dbReference type="ARBA" id="ARBA00004335"/>
    </source>
</evidence>
<gene>
    <name evidence="15" type="ORF">GLAREA_12526</name>
</gene>
<dbReference type="GO" id="GO:0000972">
    <property type="term" value="P:transcription-dependent tethering of RNA polymerase II gene DNA at nuclear periphery"/>
    <property type="evidence" value="ECO:0007669"/>
    <property type="project" value="TreeGrafter"/>
</dbReference>
<comment type="subcellular location">
    <subcellularLocation>
        <location evidence="1">Nucleus membrane</location>
        <topology evidence="1">Peripheral membrane protein</topology>
        <orientation evidence="1">Cytoplasmic side</orientation>
    </subcellularLocation>
    <subcellularLocation>
        <location evidence="3">Nucleus membrane</location>
        <topology evidence="3">Peripheral membrane protein</topology>
        <orientation evidence="3">Nucleoplasmic side</orientation>
    </subcellularLocation>
    <subcellularLocation>
        <location evidence="2">Nucleus</location>
        <location evidence="2">Nuclear pore complex</location>
    </subcellularLocation>
</comment>
<dbReference type="STRING" id="1116229.S3DXZ6"/>
<dbReference type="InterPro" id="IPR042538">
    <property type="entry name" value="Nucleoporin_Nup155_C_3"/>
</dbReference>
<feature type="compositionally biased region" description="Polar residues" evidence="12">
    <location>
        <begin position="120"/>
        <end position="138"/>
    </location>
</feature>
<keyword evidence="8" id="KW-0811">Translocation</keyword>
<dbReference type="GO" id="GO:0036228">
    <property type="term" value="P:protein localization to nuclear inner membrane"/>
    <property type="evidence" value="ECO:0007669"/>
    <property type="project" value="TreeGrafter"/>
</dbReference>
<evidence type="ECO:0000259" key="14">
    <source>
        <dbReference type="Pfam" id="PF08801"/>
    </source>
</evidence>
<name>S3DXZ6_GLAL2</name>
<dbReference type="EMBL" id="KE145362">
    <property type="protein sequence ID" value="EPE31223.1"/>
    <property type="molecule type" value="Genomic_DNA"/>
</dbReference>
<dbReference type="PANTHER" id="PTHR10350:SF6">
    <property type="entry name" value="NUCLEAR PORE COMPLEX PROTEIN NUP155"/>
    <property type="match status" value="1"/>
</dbReference>
<organism evidence="15 16">
    <name type="scientific">Glarea lozoyensis (strain ATCC 20868 / MF5171)</name>
    <dbReference type="NCBI Taxonomy" id="1116229"/>
    <lineage>
        <taxon>Eukaryota</taxon>
        <taxon>Fungi</taxon>
        <taxon>Dikarya</taxon>
        <taxon>Ascomycota</taxon>
        <taxon>Pezizomycotina</taxon>
        <taxon>Leotiomycetes</taxon>
        <taxon>Helotiales</taxon>
        <taxon>Helotiaceae</taxon>
        <taxon>Glarea</taxon>
    </lineage>
</organism>
<feature type="compositionally biased region" description="Polar residues" evidence="12">
    <location>
        <begin position="66"/>
        <end position="83"/>
    </location>
</feature>
<keyword evidence="10" id="KW-0472">Membrane</keyword>
<dbReference type="FunFam" id="1.25.40.450:FF:000002">
    <property type="entry name" value="Putative non-repetitive nucleoporin"/>
    <property type="match status" value="1"/>
</dbReference>
<evidence type="ECO:0000313" key="15">
    <source>
        <dbReference type="EMBL" id="EPE31223.1"/>
    </source>
</evidence>
<feature type="region of interest" description="Disordered" evidence="12">
    <location>
        <begin position="13"/>
        <end position="42"/>
    </location>
</feature>
<keyword evidence="7" id="KW-0653">Protein transport</keyword>
<keyword evidence="11" id="KW-0539">Nucleus</keyword>
<evidence type="ECO:0000256" key="5">
    <source>
        <dbReference type="ARBA" id="ARBA00022448"/>
    </source>
</evidence>
<dbReference type="GO" id="GO:0044611">
    <property type="term" value="C:nuclear pore inner ring"/>
    <property type="evidence" value="ECO:0007669"/>
    <property type="project" value="TreeGrafter"/>
</dbReference>
<feature type="domain" description="Nucleoporin Nup133/Nup155-like N-terminal" evidence="14">
    <location>
        <begin position="184"/>
        <end position="629"/>
    </location>
</feature>
<dbReference type="FunFam" id="1.20.58.1780:FF:000003">
    <property type="entry name" value="Non-repetitive nucleoporin, putative"/>
    <property type="match status" value="1"/>
</dbReference>
<keyword evidence="16" id="KW-1185">Reference proteome</keyword>
<feature type="domain" description="Nucleoporin Nup133/Nup155-like C-terminal" evidence="13">
    <location>
        <begin position="734"/>
        <end position="1400"/>
    </location>
</feature>